<dbReference type="RefSeq" id="WP_013645492.1">
    <property type="nucleotide sequence ID" value="NC_015216.1"/>
</dbReference>
<dbReference type="Gene3D" id="3.40.50.360">
    <property type="match status" value="1"/>
</dbReference>
<dbReference type="HOGENOM" id="CLU_068049_1_0_2"/>
<dbReference type="PROSITE" id="PS00198">
    <property type="entry name" value="4FE4S_FER_1"/>
    <property type="match status" value="1"/>
</dbReference>
<sequence>MNHCIDFYFFSGTGNTLLVVKRMSEVFQSKGHEVHLKRIEKSMPDDVNTECTIGLGFPVAVLSTYDLVWKFIKELPDVDGTEIFMIDTLGGYSGGIVGPLKSILESKGYKTIGACEIVMPLNIFYIQDSTVNTKKVEEGLLKAENYALSLLNNESKWGHFPLLPEVMRFISKMGIRLTATSVHQKILKFKVDKLRCDKCGICRDICPSNNIKMGEYPLIGNSCEYCMRCVSMCPFNALVSIFNYQGKTYSAVKPKEFK</sequence>
<evidence type="ECO:0000259" key="5">
    <source>
        <dbReference type="PROSITE" id="PS51379"/>
    </source>
</evidence>
<evidence type="ECO:0000256" key="3">
    <source>
        <dbReference type="ARBA" id="ARBA00023004"/>
    </source>
</evidence>
<dbReference type="Pfam" id="PF00037">
    <property type="entry name" value="Fer4"/>
    <property type="match status" value="2"/>
</dbReference>
<dbReference type="InterPro" id="IPR017896">
    <property type="entry name" value="4Fe4S_Fe-S-bd"/>
</dbReference>
<dbReference type="InterPro" id="IPR017900">
    <property type="entry name" value="4Fe4S_Fe_S_CS"/>
</dbReference>
<dbReference type="EMBL" id="CP002551">
    <property type="protein sequence ID" value="ADZ10141.1"/>
    <property type="molecule type" value="Genomic_DNA"/>
</dbReference>
<keyword evidence="4" id="KW-0411">Iron-sulfur</keyword>
<dbReference type="InterPro" id="IPR050157">
    <property type="entry name" value="PSI_iron-sulfur_center"/>
</dbReference>
<evidence type="ECO:0000256" key="1">
    <source>
        <dbReference type="ARBA" id="ARBA00022485"/>
    </source>
</evidence>
<gene>
    <name evidence="6" type="ordered locus">Metbo_1921</name>
</gene>
<dbReference type="STRING" id="877455.Metbo_1921"/>
<dbReference type="Gene3D" id="3.30.70.20">
    <property type="match status" value="1"/>
</dbReference>
<dbReference type="GO" id="GO:0016491">
    <property type="term" value="F:oxidoreductase activity"/>
    <property type="evidence" value="ECO:0007669"/>
    <property type="project" value="UniProtKB-ARBA"/>
</dbReference>
<evidence type="ECO:0000313" key="6">
    <source>
        <dbReference type="EMBL" id="ADZ10141.1"/>
    </source>
</evidence>
<dbReference type="SUPFAM" id="SSF52218">
    <property type="entry name" value="Flavoproteins"/>
    <property type="match status" value="1"/>
</dbReference>
<dbReference type="eggNOG" id="arCOG02449">
    <property type="taxonomic scope" value="Archaea"/>
</dbReference>
<dbReference type="GO" id="GO:0046872">
    <property type="term" value="F:metal ion binding"/>
    <property type="evidence" value="ECO:0007669"/>
    <property type="project" value="UniProtKB-KW"/>
</dbReference>
<proteinExistence type="predicted"/>
<reference evidence="7" key="1">
    <citation type="submission" date="2011-02" db="EMBL/GenBank/DDBJ databases">
        <title>Complete sequence of Methanobacterium sp. AL-21.</title>
        <authorList>
            <consortium name="US DOE Joint Genome Institute"/>
            <person name="Lucas S."/>
            <person name="Copeland A."/>
            <person name="Lapidus A."/>
            <person name="Cheng J.-F."/>
            <person name="Goodwin L."/>
            <person name="Pitluck S."/>
            <person name="Chertkov O."/>
            <person name="Detter J.C."/>
            <person name="Han C."/>
            <person name="Tapia R."/>
            <person name="Land M."/>
            <person name="Hauser L."/>
            <person name="Kyrpides N."/>
            <person name="Ivanova N."/>
            <person name="Mikhailova N."/>
            <person name="Pagani I."/>
            <person name="Cadillo-Quiroz H."/>
            <person name="Imachi H."/>
            <person name="Zinder S."/>
            <person name="Liu W."/>
            <person name="Woyke T."/>
        </authorList>
    </citation>
    <scope>NUCLEOTIDE SEQUENCE [LARGE SCALE GENOMIC DNA]</scope>
    <source>
        <strain evidence="7">AL-21</strain>
    </source>
</reference>
<dbReference type="GO" id="GO:0051539">
    <property type="term" value="F:4 iron, 4 sulfur cluster binding"/>
    <property type="evidence" value="ECO:0007669"/>
    <property type="project" value="UniProtKB-KW"/>
</dbReference>
<dbReference type="OrthoDB" id="2837at2157"/>
<dbReference type="InterPro" id="IPR047964">
    <property type="entry name" value="EFR1-like"/>
</dbReference>
<dbReference type="NCBIfam" id="NF038196">
    <property type="entry name" value="ferrodoxin_EFR1"/>
    <property type="match status" value="1"/>
</dbReference>
<dbReference type="GeneID" id="10278379"/>
<dbReference type="PANTHER" id="PTHR24960">
    <property type="entry name" value="PHOTOSYSTEM I IRON-SULFUR CENTER-RELATED"/>
    <property type="match status" value="1"/>
</dbReference>
<dbReference type="Proteomes" id="UP000007490">
    <property type="component" value="Chromosome"/>
</dbReference>
<keyword evidence="7" id="KW-1185">Reference proteome</keyword>
<evidence type="ECO:0000313" key="7">
    <source>
        <dbReference type="Proteomes" id="UP000007490"/>
    </source>
</evidence>
<accession>F0TAZ5</accession>
<keyword evidence="3" id="KW-0408">Iron</keyword>
<dbReference type="KEGG" id="mel:Metbo_1921"/>
<reference evidence="6 7" key="2">
    <citation type="journal article" date="2014" name="Int. J. Syst. Evol. Microbiol.">
        <title>Methanobacterium paludis sp. nov. and a novel strain of Methanobacterium lacus isolated from northern peatlands.</title>
        <authorList>
            <person name="Cadillo-Quiroz H."/>
            <person name="Brauer S.L."/>
            <person name="Goodson N."/>
            <person name="Yavitt J.B."/>
            <person name="Zinder S.H."/>
        </authorList>
    </citation>
    <scope>NUCLEOTIDE SEQUENCE [LARGE SCALE GENOMIC DNA]</scope>
    <source>
        <strain evidence="6 7">AL-21</strain>
    </source>
</reference>
<evidence type="ECO:0000256" key="2">
    <source>
        <dbReference type="ARBA" id="ARBA00022723"/>
    </source>
</evidence>
<organism evidence="6 7">
    <name type="scientific">Methanobacterium lacus (strain AL-21)</name>
    <dbReference type="NCBI Taxonomy" id="877455"/>
    <lineage>
        <taxon>Archaea</taxon>
        <taxon>Methanobacteriati</taxon>
        <taxon>Methanobacteriota</taxon>
        <taxon>Methanomada group</taxon>
        <taxon>Methanobacteria</taxon>
        <taxon>Methanobacteriales</taxon>
        <taxon>Methanobacteriaceae</taxon>
        <taxon>Methanobacterium</taxon>
    </lineage>
</organism>
<dbReference type="PROSITE" id="PS51379">
    <property type="entry name" value="4FE4S_FER_2"/>
    <property type="match status" value="1"/>
</dbReference>
<dbReference type="SUPFAM" id="SSF54862">
    <property type="entry name" value="4Fe-4S ferredoxins"/>
    <property type="match status" value="1"/>
</dbReference>
<name>F0TAZ5_METLA</name>
<dbReference type="AlphaFoldDB" id="F0TAZ5"/>
<feature type="domain" description="4Fe-4S ferredoxin-type" evidence="5">
    <location>
        <begin position="187"/>
        <end position="216"/>
    </location>
</feature>
<keyword evidence="1" id="KW-0004">4Fe-4S</keyword>
<evidence type="ECO:0000256" key="4">
    <source>
        <dbReference type="ARBA" id="ARBA00023014"/>
    </source>
</evidence>
<dbReference type="PANTHER" id="PTHR24960:SF79">
    <property type="entry name" value="PHOTOSYSTEM I IRON-SULFUR CENTER"/>
    <property type="match status" value="1"/>
</dbReference>
<protein>
    <submittedName>
        <fullName evidence="6">4Fe-4S ferredoxin iron-sulfur binding domain-containing protein</fullName>
    </submittedName>
</protein>
<keyword evidence="2" id="KW-0479">Metal-binding</keyword>
<dbReference type="InterPro" id="IPR029039">
    <property type="entry name" value="Flavoprotein-like_sf"/>
</dbReference>